<dbReference type="Gene3D" id="1.10.12.10">
    <property type="entry name" value="Lyase 2-enoyl-coa Hydratase, Chain A, domain 2"/>
    <property type="match status" value="1"/>
</dbReference>
<dbReference type="Pfam" id="PF00378">
    <property type="entry name" value="ECH_1"/>
    <property type="match status" value="1"/>
</dbReference>
<dbReference type="PANTHER" id="PTHR11941">
    <property type="entry name" value="ENOYL-COA HYDRATASE-RELATED"/>
    <property type="match status" value="1"/>
</dbReference>
<dbReference type="CDD" id="cd06558">
    <property type="entry name" value="crotonase-like"/>
    <property type="match status" value="1"/>
</dbReference>
<dbReference type="SUPFAM" id="SSF52096">
    <property type="entry name" value="ClpP/crotonase"/>
    <property type="match status" value="1"/>
</dbReference>
<evidence type="ECO:0000256" key="8">
    <source>
        <dbReference type="RuleBase" id="RU003707"/>
    </source>
</evidence>
<dbReference type="InterPro" id="IPR001753">
    <property type="entry name" value="Enoyl-CoA_hydra/iso"/>
</dbReference>
<dbReference type="InterPro" id="IPR018376">
    <property type="entry name" value="Enoyl-CoA_hyd/isom_CS"/>
</dbReference>
<protein>
    <submittedName>
        <fullName evidence="9">Enoyl-CoA hydratase/isomerase family protein</fullName>
    </submittedName>
</protein>
<keyword evidence="3" id="KW-0276">Fatty acid metabolism</keyword>
<evidence type="ECO:0000256" key="2">
    <source>
        <dbReference type="ARBA" id="ARBA00005254"/>
    </source>
</evidence>
<comment type="function">
    <text evidence="1">Could possibly oxidize fatty acids using specific components.</text>
</comment>
<dbReference type="EMBL" id="OY726397">
    <property type="protein sequence ID" value="CAJ1504996.1"/>
    <property type="molecule type" value="Genomic_DNA"/>
</dbReference>
<evidence type="ECO:0000256" key="1">
    <source>
        <dbReference type="ARBA" id="ARBA00002994"/>
    </source>
</evidence>
<comment type="similarity">
    <text evidence="2 8">Belongs to the enoyl-CoA hydratase/isomerase family.</text>
</comment>
<evidence type="ECO:0000313" key="9">
    <source>
        <dbReference type="EMBL" id="CAJ1504996.1"/>
    </source>
</evidence>
<evidence type="ECO:0000256" key="4">
    <source>
        <dbReference type="ARBA" id="ARBA00023098"/>
    </source>
</evidence>
<evidence type="ECO:0000256" key="7">
    <source>
        <dbReference type="ARBA" id="ARBA00023717"/>
    </source>
</evidence>
<dbReference type="Proteomes" id="UP001190465">
    <property type="component" value="Chromosome"/>
</dbReference>
<dbReference type="InterPro" id="IPR014748">
    <property type="entry name" value="Enoyl-CoA_hydra_C"/>
</dbReference>
<keyword evidence="4" id="KW-0443">Lipid metabolism</keyword>
<organism evidence="9 10">
    <name type="scientific">[Mycobacterium] burgundiense</name>
    <dbReference type="NCBI Taxonomy" id="3064286"/>
    <lineage>
        <taxon>Bacteria</taxon>
        <taxon>Bacillati</taxon>
        <taxon>Actinomycetota</taxon>
        <taxon>Actinomycetes</taxon>
        <taxon>Mycobacteriales</taxon>
        <taxon>Mycobacteriaceae</taxon>
        <taxon>Mycolicibacterium</taxon>
    </lineage>
</organism>
<dbReference type="PROSITE" id="PS00166">
    <property type="entry name" value="ENOYL_COA_HYDRATASE"/>
    <property type="match status" value="1"/>
</dbReference>
<reference evidence="9 10" key="1">
    <citation type="submission" date="2023-08" db="EMBL/GenBank/DDBJ databases">
        <authorList>
            <person name="Folkvardsen B D."/>
            <person name="Norman A."/>
        </authorList>
    </citation>
    <scope>NUCLEOTIDE SEQUENCE [LARGE SCALE GENOMIC DNA]</scope>
    <source>
        <strain evidence="9 10">Mu0053</strain>
    </source>
</reference>
<gene>
    <name evidence="9" type="ORF">MU0053_002824</name>
</gene>
<dbReference type="PANTHER" id="PTHR11941:SF54">
    <property type="entry name" value="ENOYL-COA HYDRATASE, MITOCHONDRIAL"/>
    <property type="match status" value="1"/>
</dbReference>
<evidence type="ECO:0000256" key="6">
    <source>
        <dbReference type="ARBA" id="ARBA00023709"/>
    </source>
</evidence>
<keyword evidence="10" id="KW-1185">Reference proteome</keyword>
<dbReference type="InterPro" id="IPR029045">
    <property type="entry name" value="ClpP/crotonase-like_dom_sf"/>
</dbReference>
<name>A0ABM9LUK8_9MYCO</name>
<accession>A0ABM9LUK8</accession>
<dbReference type="RefSeq" id="WP_308478271.1">
    <property type="nucleotide sequence ID" value="NZ_OY726397.1"/>
</dbReference>
<comment type="catalytic activity">
    <reaction evidence="7">
        <text>a 4-saturated-(3S)-3-hydroxyacyl-CoA = a (3E)-enoyl-CoA + H2O</text>
        <dbReference type="Rhea" id="RHEA:20724"/>
        <dbReference type="ChEBI" id="CHEBI:15377"/>
        <dbReference type="ChEBI" id="CHEBI:58521"/>
        <dbReference type="ChEBI" id="CHEBI:137480"/>
        <dbReference type="EC" id="4.2.1.17"/>
    </reaction>
</comment>
<dbReference type="Gene3D" id="3.90.226.10">
    <property type="entry name" value="2-enoyl-CoA Hydratase, Chain A, domain 1"/>
    <property type="match status" value="1"/>
</dbReference>
<evidence type="ECO:0000256" key="3">
    <source>
        <dbReference type="ARBA" id="ARBA00022832"/>
    </source>
</evidence>
<evidence type="ECO:0000256" key="5">
    <source>
        <dbReference type="ARBA" id="ARBA00023239"/>
    </source>
</evidence>
<sequence>MSKILETHRDGRVQWLCFNRPEVLNALNSELLNALRDALEAATDDPEVRVVALTGAGRAFSAGGDLKFVLGELEEGTDGPDGVATSVPAFTALRNCPKPVIAAVNGPAVAGGFELLLFCDVLFAAESATFADGHAKYGLLPGGGGAAVLPRRIAPQRAKALLFSGDSVSAETMREWGMVYQVVPDDQLRTTVEQYCNKLADKSPLVLQGMKEVANAALDHSEALALRHEMLLLRNHMSSKDFHEGLTAFTEKRAPVFEGR</sequence>
<evidence type="ECO:0000313" key="10">
    <source>
        <dbReference type="Proteomes" id="UP001190465"/>
    </source>
</evidence>
<proteinExistence type="inferred from homology"/>
<keyword evidence="5" id="KW-0456">Lyase</keyword>
<comment type="catalytic activity">
    <reaction evidence="6">
        <text>a (3S)-3-hydroxyacyl-CoA = a (2E)-enoyl-CoA + H2O</text>
        <dbReference type="Rhea" id="RHEA:16105"/>
        <dbReference type="ChEBI" id="CHEBI:15377"/>
        <dbReference type="ChEBI" id="CHEBI:57318"/>
        <dbReference type="ChEBI" id="CHEBI:58856"/>
        <dbReference type="EC" id="4.2.1.17"/>
    </reaction>
</comment>